<proteinExistence type="predicted"/>
<evidence type="ECO:0000313" key="1">
    <source>
        <dbReference type="EMBL" id="JAD95249.1"/>
    </source>
</evidence>
<reference evidence="1" key="2">
    <citation type="journal article" date="2015" name="Data Brief">
        <title>Shoot transcriptome of the giant reed, Arundo donax.</title>
        <authorList>
            <person name="Barrero R.A."/>
            <person name="Guerrero F.D."/>
            <person name="Moolhuijzen P."/>
            <person name="Goolsby J.A."/>
            <person name="Tidwell J."/>
            <person name="Bellgard S.E."/>
            <person name="Bellgard M.I."/>
        </authorList>
    </citation>
    <scope>NUCLEOTIDE SEQUENCE</scope>
    <source>
        <tissue evidence="1">Shoot tissue taken approximately 20 cm above the soil surface</tissue>
    </source>
</reference>
<name>A0A0A9E3A3_ARUDO</name>
<organism evidence="1">
    <name type="scientific">Arundo donax</name>
    <name type="common">Giant reed</name>
    <name type="synonym">Donax arundinaceus</name>
    <dbReference type="NCBI Taxonomy" id="35708"/>
    <lineage>
        <taxon>Eukaryota</taxon>
        <taxon>Viridiplantae</taxon>
        <taxon>Streptophyta</taxon>
        <taxon>Embryophyta</taxon>
        <taxon>Tracheophyta</taxon>
        <taxon>Spermatophyta</taxon>
        <taxon>Magnoliopsida</taxon>
        <taxon>Liliopsida</taxon>
        <taxon>Poales</taxon>
        <taxon>Poaceae</taxon>
        <taxon>PACMAD clade</taxon>
        <taxon>Arundinoideae</taxon>
        <taxon>Arundineae</taxon>
        <taxon>Arundo</taxon>
    </lineage>
</organism>
<sequence>MAVYSSKQVQYLPLLPGRLQATLQHYFPKGVLKLHRLYNRYSSSLLMMKH</sequence>
<protein>
    <submittedName>
        <fullName evidence="1">Uncharacterized protein</fullName>
    </submittedName>
</protein>
<accession>A0A0A9E3A3</accession>
<dbReference type="AlphaFoldDB" id="A0A0A9E3A3"/>
<dbReference type="EMBL" id="GBRH01202646">
    <property type="protein sequence ID" value="JAD95249.1"/>
    <property type="molecule type" value="Transcribed_RNA"/>
</dbReference>
<reference evidence="1" key="1">
    <citation type="submission" date="2014-09" db="EMBL/GenBank/DDBJ databases">
        <authorList>
            <person name="Magalhaes I.L.F."/>
            <person name="Oliveira U."/>
            <person name="Santos F.R."/>
            <person name="Vidigal T.H.D.A."/>
            <person name="Brescovit A.D."/>
            <person name="Santos A.J."/>
        </authorList>
    </citation>
    <scope>NUCLEOTIDE SEQUENCE</scope>
    <source>
        <tissue evidence="1">Shoot tissue taken approximately 20 cm above the soil surface</tissue>
    </source>
</reference>